<evidence type="ECO:0000259" key="1">
    <source>
        <dbReference type="PROSITE" id="PS51186"/>
    </source>
</evidence>
<evidence type="ECO:0000313" key="2">
    <source>
        <dbReference type="EMBL" id="MFD1509541.1"/>
    </source>
</evidence>
<gene>
    <name evidence="2" type="ORF">ACFTOW_09015</name>
</gene>
<sequence>MTPEALAGLHARAFSSPRPWSAREISDLLASPHVFVTGDTRAFAMGRVIADEAELLTIATDPAHLRSGLARATLAAFHAAAMTRGATTAFLEVAADNAPARALYAGAGYAQTGLRRGYYRSPAGKAIDALLLSRSLA</sequence>
<keyword evidence="2" id="KW-0012">Acyltransferase</keyword>
<dbReference type="InterPro" id="IPR016181">
    <property type="entry name" value="Acyl_CoA_acyltransferase"/>
</dbReference>
<dbReference type="InterPro" id="IPR000182">
    <property type="entry name" value="GNAT_dom"/>
</dbReference>
<dbReference type="RefSeq" id="WP_379914809.1">
    <property type="nucleotide sequence ID" value="NZ_JBHUDD010000052.1"/>
</dbReference>
<dbReference type="EC" id="2.3.1.-" evidence="2"/>
<dbReference type="PROSITE" id="PS51186">
    <property type="entry name" value="GNAT"/>
    <property type="match status" value="1"/>
</dbReference>
<dbReference type="Gene3D" id="3.40.630.30">
    <property type="match status" value="1"/>
</dbReference>
<dbReference type="EMBL" id="JBHUDD010000052">
    <property type="protein sequence ID" value="MFD1509541.1"/>
    <property type="molecule type" value="Genomic_DNA"/>
</dbReference>
<comment type="caution">
    <text evidence="2">The sequence shown here is derived from an EMBL/GenBank/DDBJ whole genome shotgun (WGS) entry which is preliminary data.</text>
</comment>
<name>A0ABW4EG75_9RHOB</name>
<proteinExistence type="predicted"/>
<evidence type="ECO:0000313" key="3">
    <source>
        <dbReference type="Proteomes" id="UP001597186"/>
    </source>
</evidence>
<accession>A0ABW4EG75</accession>
<reference evidence="3" key="1">
    <citation type="journal article" date="2019" name="Int. J. Syst. Evol. Microbiol.">
        <title>The Global Catalogue of Microorganisms (GCM) 10K type strain sequencing project: providing services to taxonomists for standard genome sequencing and annotation.</title>
        <authorList>
            <consortium name="The Broad Institute Genomics Platform"/>
            <consortium name="The Broad Institute Genome Sequencing Center for Infectious Disease"/>
            <person name="Wu L."/>
            <person name="Ma J."/>
        </authorList>
    </citation>
    <scope>NUCLEOTIDE SEQUENCE [LARGE SCALE GENOMIC DNA]</scope>
    <source>
        <strain evidence="3">CGMCC 1.12477</strain>
    </source>
</reference>
<organism evidence="2 3">
    <name type="scientific">Lacimonas salitolerans</name>
    <dbReference type="NCBI Taxonomy" id="1323750"/>
    <lineage>
        <taxon>Bacteria</taxon>
        <taxon>Pseudomonadati</taxon>
        <taxon>Pseudomonadota</taxon>
        <taxon>Alphaproteobacteria</taxon>
        <taxon>Rhodobacterales</taxon>
        <taxon>Paracoccaceae</taxon>
        <taxon>Lacimonas</taxon>
    </lineage>
</organism>
<dbReference type="GO" id="GO:0016746">
    <property type="term" value="F:acyltransferase activity"/>
    <property type="evidence" value="ECO:0007669"/>
    <property type="project" value="UniProtKB-KW"/>
</dbReference>
<dbReference type="Proteomes" id="UP001597186">
    <property type="component" value="Unassembled WGS sequence"/>
</dbReference>
<protein>
    <submittedName>
        <fullName evidence="2">GNAT family N-acetyltransferase</fullName>
        <ecNumber evidence="2">2.3.1.-</ecNumber>
    </submittedName>
</protein>
<keyword evidence="2" id="KW-0808">Transferase</keyword>
<feature type="domain" description="N-acetyltransferase" evidence="1">
    <location>
        <begin position="1"/>
        <end position="137"/>
    </location>
</feature>
<dbReference type="Pfam" id="PF00583">
    <property type="entry name" value="Acetyltransf_1"/>
    <property type="match status" value="1"/>
</dbReference>
<dbReference type="SUPFAM" id="SSF55729">
    <property type="entry name" value="Acyl-CoA N-acyltransferases (Nat)"/>
    <property type="match status" value="1"/>
</dbReference>
<keyword evidence="3" id="KW-1185">Reference proteome</keyword>